<dbReference type="PANTHER" id="PTHR42085">
    <property type="entry name" value="F-BOX DOMAIN-CONTAINING PROTEIN"/>
    <property type="match status" value="1"/>
</dbReference>
<evidence type="ECO:0000313" key="3">
    <source>
        <dbReference type="Proteomes" id="UP001320420"/>
    </source>
</evidence>
<feature type="compositionally biased region" description="Basic and acidic residues" evidence="1">
    <location>
        <begin position="1"/>
        <end position="11"/>
    </location>
</feature>
<sequence>MYKNPHARDSGIDITYDDAVSPSPSPKPLEEIEQQQQQQHTPAPAATLLTLPLELRLEIYSYLLHVPSTPSTAKKPAHQLAAGFALLQTCRQLQDECAAYLLARNEFTAHPSLLASFPRLLGPGAAPVKDAAQAARIRRLRVPVRLDIEAHGFDAAEAARQLSGRRAVVLEARQSDWRAVGPGNLRLFEQVRGVGEARVEGSTGGFEDYARWLERTMMCGPGEDVGPFCGKDHLLTLYD</sequence>
<gene>
    <name evidence="2" type="ORF">SLS62_009129</name>
</gene>
<dbReference type="InterPro" id="IPR038883">
    <property type="entry name" value="AN11006-like"/>
</dbReference>
<dbReference type="AlphaFoldDB" id="A0AAN9UG97"/>
<name>A0AAN9UG97_9PEZI</name>
<dbReference type="EMBL" id="JAKJXP020000092">
    <property type="protein sequence ID" value="KAK7747187.1"/>
    <property type="molecule type" value="Genomic_DNA"/>
</dbReference>
<evidence type="ECO:0000256" key="1">
    <source>
        <dbReference type="SAM" id="MobiDB-lite"/>
    </source>
</evidence>
<reference evidence="2 3" key="1">
    <citation type="submission" date="2024-02" db="EMBL/GenBank/DDBJ databases">
        <title>De novo assembly and annotation of 12 fungi associated with fruit tree decline syndrome in Ontario, Canada.</title>
        <authorList>
            <person name="Sulman M."/>
            <person name="Ellouze W."/>
            <person name="Ilyukhin E."/>
        </authorList>
    </citation>
    <scope>NUCLEOTIDE SEQUENCE [LARGE SCALE GENOMIC DNA]</scope>
    <source>
        <strain evidence="2 3">M11/M66-122</strain>
    </source>
</reference>
<comment type="caution">
    <text evidence="2">The sequence shown here is derived from an EMBL/GenBank/DDBJ whole genome shotgun (WGS) entry which is preliminary data.</text>
</comment>
<dbReference type="Proteomes" id="UP001320420">
    <property type="component" value="Unassembled WGS sequence"/>
</dbReference>
<evidence type="ECO:0000313" key="2">
    <source>
        <dbReference type="EMBL" id="KAK7747187.1"/>
    </source>
</evidence>
<keyword evidence="3" id="KW-1185">Reference proteome</keyword>
<organism evidence="2 3">
    <name type="scientific">Diatrype stigma</name>
    <dbReference type="NCBI Taxonomy" id="117547"/>
    <lineage>
        <taxon>Eukaryota</taxon>
        <taxon>Fungi</taxon>
        <taxon>Dikarya</taxon>
        <taxon>Ascomycota</taxon>
        <taxon>Pezizomycotina</taxon>
        <taxon>Sordariomycetes</taxon>
        <taxon>Xylariomycetidae</taxon>
        <taxon>Xylariales</taxon>
        <taxon>Diatrypaceae</taxon>
        <taxon>Diatrype</taxon>
    </lineage>
</organism>
<feature type="region of interest" description="Disordered" evidence="1">
    <location>
        <begin position="1"/>
        <end position="42"/>
    </location>
</feature>
<protein>
    <recommendedName>
        <fullName evidence="4">F-box domain-containing protein</fullName>
    </recommendedName>
</protein>
<accession>A0AAN9UG97</accession>
<proteinExistence type="predicted"/>
<evidence type="ECO:0008006" key="4">
    <source>
        <dbReference type="Google" id="ProtNLM"/>
    </source>
</evidence>
<dbReference type="PANTHER" id="PTHR42085:SF4">
    <property type="entry name" value="F-BOX DOMAIN-CONTAINING PROTEIN"/>
    <property type="match status" value="1"/>
</dbReference>